<evidence type="ECO:0000313" key="2">
    <source>
        <dbReference type="Proteomes" id="UP000625711"/>
    </source>
</evidence>
<dbReference type="OrthoDB" id="10017160at2759"/>
<evidence type="ECO:0000313" key="1">
    <source>
        <dbReference type="EMBL" id="KAF7266269.1"/>
    </source>
</evidence>
<dbReference type="AlphaFoldDB" id="A0A834HSI5"/>
<name>A0A834HSI5_RHYFE</name>
<dbReference type="EMBL" id="JAACXV010014549">
    <property type="protein sequence ID" value="KAF7266269.1"/>
    <property type="molecule type" value="Genomic_DNA"/>
</dbReference>
<accession>A0A834HSI5</accession>
<protein>
    <submittedName>
        <fullName evidence="1">Uncharacterized protein</fullName>
    </submittedName>
</protein>
<proteinExistence type="predicted"/>
<organism evidence="1 2">
    <name type="scientific">Rhynchophorus ferrugineus</name>
    <name type="common">Red palm weevil</name>
    <name type="synonym">Curculio ferrugineus</name>
    <dbReference type="NCBI Taxonomy" id="354439"/>
    <lineage>
        <taxon>Eukaryota</taxon>
        <taxon>Metazoa</taxon>
        <taxon>Ecdysozoa</taxon>
        <taxon>Arthropoda</taxon>
        <taxon>Hexapoda</taxon>
        <taxon>Insecta</taxon>
        <taxon>Pterygota</taxon>
        <taxon>Neoptera</taxon>
        <taxon>Endopterygota</taxon>
        <taxon>Coleoptera</taxon>
        <taxon>Polyphaga</taxon>
        <taxon>Cucujiformia</taxon>
        <taxon>Curculionidae</taxon>
        <taxon>Dryophthorinae</taxon>
        <taxon>Rhynchophorus</taxon>
    </lineage>
</organism>
<keyword evidence="2" id="KW-1185">Reference proteome</keyword>
<gene>
    <name evidence="1" type="ORF">GWI33_020303</name>
</gene>
<comment type="caution">
    <text evidence="1">The sequence shown here is derived from an EMBL/GenBank/DDBJ whole genome shotgun (WGS) entry which is preliminary data.</text>
</comment>
<sequence length="78" mass="8784">MSIEDAARSRSRPLAVIIREHGSALWKRTCPVRINEDVSPGEMGIYCSVFSLVLLRFMLEHRAVLADDHNTSTNLTDN</sequence>
<reference evidence="1" key="1">
    <citation type="submission" date="2020-08" db="EMBL/GenBank/DDBJ databases">
        <title>Genome sequencing and assembly of the red palm weevil Rhynchophorus ferrugineus.</title>
        <authorList>
            <person name="Dias G.B."/>
            <person name="Bergman C.M."/>
            <person name="Manee M."/>
        </authorList>
    </citation>
    <scope>NUCLEOTIDE SEQUENCE</scope>
    <source>
        <strain evidence="1">AA-2017</strain>
        <tissue evidence="1">Whole larva</tissue>
    </source>
</reference>
<dbReference type="Proteomes" id="UP000625711">
    <property type="component" value="Unassembled WGS sequence"/>
</dbReference>